<feature type="transmembrane region" description="Helical" evidence="7">
    <location>
        <begin position="180"/>
        <end position="205"/>
    </location>
</feature>
<evidence type="ECO:0000256" key="1">
    <source>
        <dbReference type="ARBA" id="ARBA00004651"/>
    </source>
</evidence>
<dbReference type="CDD" id="cd06261">
    <property type="entry name" value="TM_PBP2"/>
    <property type="match status" value="1"/>
</dbReference>
<gene>
    <name evidence="9" type="ORF">FHS25_007204</name>
</gene>
<evidence type="ECO:0000259" key="8">
    <source>
        <dbReference type="PROSITE" id="PS50928"/>
    </source>
</evidence>
<feature type="domain" description="ABC transmembrane type-1" evidence="8">
    <location>
        <begin position="94"/>
        <end position="234"/>
    </location>
</feature>
<evidence type="ECO:0000256" key="5">
    <source>
        <dbReference type="ARBA" id="ARBA00022989"/>
    </source>
</evidence>
<feature type="non-terminal residue" evidence="9">
    <location>
        <position position="234"/>
    </location>
</feature>
<feature type="transmembrane region" description="Helical" evidence="7">
    <location>
        <begin position="32"/>
        <end position="54"/>
    </location>
</feature>
<evidence type="ECO:0000256" key="3">
    <source>
        <dbReference type="ARBA" id="ARBA00022475"/>
    </source>
</evidence>
<dbReference type="PROSITE" id="PS50928">
    <property type="entry name" value="ABC_TM1"/>
    <property type="match status" value="1"/>
</dbReference>
<evidence type="ECO:0000313" key="10">
    <source>
        <dbReference type="Proteomes" id="UP000542811"/>
    </source>
</evidence>
<reference evidence="9 10" key="1">
    <citation type="submission" date="2020-08" db="EMBL/GenBank/DDBJ databases">
        <title>Genomic Encyclopedia of Type Strains, Phase III (KMG-III): the genomes of soil and plant-associated and newly described type strains.</title>
        <authorList>
            <person name="Whitman W."/>
        </authorList>
    </citation>
    <scope>NUCLEOTIDE SEQUENCE [LARGE SCALE GENOMIC DNA]</scope>
    <source>
        <strain evidence="9 10">CECT 8280</strain>
    </source>
</reference>
<dbReference type="InterPro" id="IPR000515">
    <property type="entry name" value="MetI-like"/>
</dbReference>
<dbReference type="SUPFAM" id="SSF161098">
    <property type="entry name" value="MetI-like"/>
    <property type="match status" value="1"/>
</dbReference>
<keyword evidence="3" id="KW-1003">Cell membrane</keyword>
<comment type="subcellular location">
    <subcellularLocation>
        <location evidence="1 7">Cell membrane</location>
        <topology evidence="1 7">Multi-pass membrane protein</topology>
    </subcellularLocation>
</comment>
<dbReference type="PANTHER" id="PTHR30193:SF42">
    <property type="entry name" value="ABC TRANSPORTER PERMEASE PROTEIN"/>
    <property type="match status" value="1"/>
</dbReference>
<comment type="caution">
    <text evidence="9">The sequence shown here is derived from an EMBL/GenBank/DDBJ whole genome shotgun (WGS) entry which is preliminary data.</text>
</comment>
<keyword evidence="2 7" id="KW-0813">Transport</keyword>
<evidence type="ECO:0000256" key="2">
    <source>
        <dbReference type="ARBA" id="ARBA00022448"/>
    </source>
</evidence>
<evidence type="ECO:0000256" key="6">
    <source>
        <dbReference type="ARBA" id="ARBA00023136"/>
    </source>
</evidence>
<keyword evidence="6 7" id="KW-0472">Membrane</keyword>
<protein>
    <submittedName>
        <fullName evidence="9">Glucose/mannose transport system permease protein</fullName>
    </submittedName>
</protein>
<proteinExistence type="inferred from homology"/>
<dbReference type="InterPro" id="IPR051393">
    <property type="entry name" value="ABC_transporter_permease"/>
</dbReference>
<accession>A0ABR6GLA8</accession>
<dbReference type="RefSeq" id="WP_183594649.1">
    <property type="nucleotide sequence ID" value="NZ_JACHXX010000020.1"/>
</dbReference>
<dbReference type="Proteomes" id="UP000542811">
    <property type="component" value="Unassembled WGS sequence"/>
</dbReference>
<evidence type="ECO:0000256" key="4">
    <source>
        <dbReference type="ARBA" id="ARBA00022692"/>
    </source>
</evidence>
<keyword evidence="5 7" id="KW-1133">Transmembrane helix</keyword>
<dbReference type="PANTHER" id="PTHR30193">
    <property type="entry name" value="ABC TRANSPORTER PERMEASE PROTEIN"/>
    <property type="match status" value="1"/>
</dbReference>
<sequence length="234" mass="26381">MSTVATTDPVLTPRQSTGISLRGRLQDALPKIVLAPSFVITIIFVYGFIVWTAYLSFTNSKTFPSYALTGPRAYQRLWRWTFESDPPSSWYTSITNMAIFGFLYVGICLALGLFLAILLDQKIRGESVLRPIFLYPMALSFIVTGVAWKWFLDPGLGLEQTLHHFGWTSFHFDWIKNKDFVIYTVVIAGVWQASGFVMAMFLAGLRGIDGEIMKAAQIDGASPFQLYRRIVIPL</sequence>
<evidence type="ECO:0000313" key="9">
    <source>
        <dbReference type="EMBL" id="MBB3166685.1"/>
    </source>
</evidence>
<dbReference type="InterPro" id="IPR035906">
    <property type="entry name" value="MetI-like_sf"/>
</dbReference>
<dbReference type="Pfam" id="PF00528">
    <property type="entry name" value="BPD_transp_1"/>
    <property type="match status" value="1"/>
</dbReference>
<keyword evidence="10" id="KW-1185">Reference proteome</keyword>
<name>A0ABR6GLA8_9HYPH</name>
<keyword evidence="4 7" id="KW-0812">Transmembrane</keyword>
<dbReference type="EMBL" id="JACHXX010000020">
    <property type="protein sequence ID" value="MBB3166685.1"/>
    <property type="molecule type" value="Genomic_DNA"/>
</dbReference>
<comment type="similarity">
    <text evidence="7">Belongs to the binding-protein-dependent transport system permease family.</text>
</comment>
<organism evidence="9 10">
    <name type="scientific">Rhizobium laguerreae</name>
    <dbReference type="NCBI Taxonomy" id="1076926"/>
    <lineage>
        <taxon>Bacteria</taxon>
        <taxon>Pseudomonadati</taxon>
        <taxon>Pseudomonadota</taxon>
        <taxon>Alphaproteobacteria</taxon>
        <taxon>Hyphomicrobiales</taxon>
        <taxon>Rhizobiaceae</taxon>
        <taxon>Rhizobium/Agrobacterium group</taxon>
        <taxon>Rhizobium</taxon>
    </lineage>
</organism>
<dbReference type="Gene3D" id="1.10.3720.10">
    <property type="entry name" value="MetI-like"/>
    <property type="match status" value="1"/>
</dbReference>
<feature type="transmembrane region" description="Helical" evidence="7">
    <location>
        <begin position="97"/>
        <end position="120"/>
    </location>
</feature>
<evidence type="ECO:0000256" key="7">
    <source>
        <dbReference type="RuleBase" id="RU363032"/>
    </source>
</evidence>
<feature type="transmembrane region" description="Helical" evidence="7">
    <location>
        <begin position="132"/>
        <end position="151"/>
    </location>
</feature>